<dbReference type="EMBL" id="CP097636">
    <property type="protein sequence ID" value="URI08764.1"/>
    <property type="molecule type" value="Genomic_DNA"/>
</dbReference>
<name>A0ABY4S6Z6_AQUTE</name>
<evidence type="ECO:0000256" key="1">
    <source>
        <dbReference type="SAM" id="MobiDB-lite"/>
    </source>
</evidence>
<feature type="region of interest" description="Disordered" evidence="1">
    <location>
        <begin position="1"/>
        <end position="30"/>
    </location>
</feature>
<evidence type="ECO:0008006" key="4">
    <source>
        <dbReference type="Google" id="ProtNLM"/>
    </source>
</evidence>
<dbReference type="RefSeq" id="WP_250196984.1">
    <property type="nucleotide sequence ID" value="NZ_CP097636.1"/>
</dbReference>
<organism evidence="2 3">
    <name type="scientific">Aquincola tertiaricarbonis</name>
    <dbReference type="NCBI Taxonomy" id="391953"/>
    <lineage>
        <taxon>Bacteria</taxon>
        <taxon>Pseudomonadati</taxon>
        <taxon>Pseudomonadota</taxon>
        <taxon>Betaproteobacteria</taxon>
        <taxon>Burkholderiales</taxon>
        <taxon>Sphaerotilaceae</taxon>
        <taxon>Aquincola</taxon>
    </lineage>
</organism>
<keyword evidence="3" id="KW-1185">Reference proteome</keyword>
<sequence>MSTPKDGTHCAEATGGLSSRGKPREVDGWKQKSRLQGRLTANLIQMVGATRFERATYCSQSTAEIEQRRGAQADPL</sequence>
<accession>A0ABY4S6Z6</accession>
<proteinExistence type="predicted"/>
<dbReference type="Proteomes" id="UP001056201">
    <property type="component" value="Chromosome 2"/>
</dbReference>
<protein>
    <recommendedName>
        <fullName evidence="4">Transposase</fullName>
    </recommendedName>
</protein>
<evidence type="ECO:0000313" key="2">
    <source>
        <dbReference type="EMBL" id="URI08764.1"/>
    </source>
</evidence>
<gene>
    <name evidence="2" type="ORF">MW290_24620</name>
</gene>
<reference evidence="2" key="1">
    <citation type="submission" date="2022-05" db="EMBL/GenBank/DDBJ databases">
        <title>An RpoN-dependent PEP-CTERM gene is involved in floc formation of an Aquincola tertiaricarbonis strain.</title>
        <authorList>
            <person name="Qiu D."/>
            <person name="Xia M."/>
        </authorList>
    </citation>
    <scope>NUCLEOTIDE SEQUENCE</scope>
    <source>
        <strain evidence="2">RN12</strain>
    </source>
</reference>
<evidence type="ECO:0000313" key="3">
    <source>
        <dbReference type="Proteomes" id="UP001056201"/>
    </source>
</evidence>